<dbReference type="EC" id="2.7.1.17" evidence="4"/>
<comment type="function">
    <text evidence="4">Phosphorylates D-xylulose to produce D-xylulose 5-phosphate, a molecule that may play an important role in the regulation of glucose metabolism and lipogenesis.</text>
</comment>
<evidence type="ECO:0000256" key="2">
    <source>
        <dbReference type="ARBA" id="ARBA00022679"/>
    </source>
</evidence>
<dbReference type="FunFam" id="3.30.420.40:FF:000096">
    <property type="entry name" value="xylulose kinase"/>
    <property type="match status" value="1"/>
</dbReference>
<comment type="catalytic activity">
    <reaction evidence="4">
        <text>D-xylulose + ATP = D-xylulose 5-phosphate + ADP + H(+)</text>
        <dbReference type="Rhea" id="RHEA:10964"/>
        <dbReference type="ChEBI" id="CHEBI:15378"/>
        <dbReference type="ChEBI" id="CHEBI:17140"/>
        <dbReference type="ChEBI" id="CHEBI:30616"/>
        <dbReference type="ChEBI" id="CHEBI:57737"/>
        <dbReference type="ChEBI" id="CHEBI:456216"/>
        <dbReference type="EC" id="2.7.1.17"/>
    </reaction>
</comment>
<proteinExistence type="inferred from homology"/>
<evidence type="ECO:0000256" key="4">
    <source>
        <dbReference type="RuleBase" id="RU367058"/>
    </source>
</evidence>
<dbReference type="PANTHER" id="PTHR10196">
    <property type="entry name" value="SUGAR KINASE"/>
    <property type="match status" value="1"/>
</dbReference>
<dbReference type="InterPro" id="IPR043129">
    <property type="entry name" value="ATPase_NBD"/>
</dbReference>
<sequence>MMAAAGGCYLGVDLSTQQLKAIAIDDNLNVIHETSVKFDDDLPEFGTQDGAHVHSDKLTVTTPVLLWVKALDMLLERMKISNFDFSKLKSLSGTGQQHGSVYWKEGANQTLKNMPDDRSLHQILETSFAVKESPIWMDSSTTEECLQLEKSVGSPQNLADITGSRAYERFTGNQIAKINKKNPEDYKKTERISLVSSFVASLFLGDYAAIDYSDVQAWMVIMHLSLTGSVSPYYVKRFGFNSECKVIAFTGDNPASLAGMQLQQGDIAVSLGTSDTAFLWIQDPKPTLEGHIFCNPVDSNAYMALICFKNGSLTREKICDESASGSWDEFAKALKATCPGNNGNLGFYFDVMEITPAVVGIHRFNAKNCKVSKFPKEVEVRAVIEGQMLAKRAYAEKLGFKVCNWRTKHAKLAPYMEGEVNVLLRYVECSADVASHPQIELYLMTVDFS</sequence>
<organism evidence="5 6">
    <name type="scientific">Scyliorhinus torazame</name>
    <name type="common">Cloudy catshark</name>
    <name type="synonym">Catulus torazame</name>
    <dbReference type="NCBI Taxonomy" id="75743"/>
    <lineage>
        <taxon>Eukaryota</taxon>
        <taxon>Metazoa</taxon>
        <taxon>Chordata</taxon>
        <taxon>Craniata</taxon>
        <taxon>Vertebrata</taxon>
        <taxon>Chondrichthyes</taxon>
        <taxon>Elasmobranchii</taxon>
        <taxon>Galeomorphii</taxon>
        <taxon>Galeoidea</taxon>
        <taxon>Carcharhiniformes</taxon>
        <taxon>Scyliorhinidae</taxon>
        <taxon>Scyliorhinus</taxon>
    </lineage>
</organism>
<dbReference type="Proteomes" id="UP000288216">
    <property type="component" value="Unassembled WGS sequence"/>
</dbReference>
<dbReference type="GO" id="GO:0005997">
    <property type="term" value="P:xylulose metabolic process"/>
    <property type="evidence" value="ECO:0007669"/>
    <property type="project" value="UniProtKB-UniRule"/>
</dbReference>
<dbReference type="AlphaFoldDB" id="A0A401P223"/>
<dbReference type="GO" id="GO:0004856">
    <property type="term" value="F:D-xylulokinase activity"/>
    <property type="evidence" value="ECO:0007669"/>
    <property type="project" value="UniProtKB-UniRule"/>
</dbReference>
<dbReference type="InterPro" id="IPR042024">
    <property type="entry name" value="D-XK_euk"/>
</dbReference>
<dbReference type="CDD" id="cd07776">
    <property type="entry name" value="ASKHA_NBD_FGGY_SpXK-like"/>
    <property type="match status" value="1"/>
</dbReference>
<accession>A0A401P223</accession>
<dbReference type="GO" id="GO:0042732">
    <property type="term" value="P:D-xylose metabolic process"/>
    <property type="evidence" value="ECO:0007669"/>
    <property type="project" value="UniProtKB-UniRule"/>
</dbReference>
<comment type="caution">
    <text evidence="5">The sequence shown here is derived from an EMBL/GenBank/DDBJ whole genome shotgun (WGS) entry which is preliminary data.</text>
</comment>
<dbReference type="EMBL" id="BFAA01008387">
    <property type="protein sequence ID" value="GCB67172.1"/>
    <property type="molecule type" value="Genomic_DNA"/>
</dbReference>
<dbReference type="OMA" id="NSCALGG"/>
<keyword evidence="4" id="KW-0859">Xylose metabolism</keyword>
<evidence type="ECO:0000313" key="6">
    <source>
        <dbReference type="Proteomes" id="UP000288216"/>
    </source>
</evidence>
<evidence type="ECO:0000313" key="5">
    <source>
        <dbReference type="EMBL" id="GCB67172.1"/>
    </source>
</evidence>
<keyword evidence="4" id="KW-0119">Carbohydrate metabolism</keyword>
<dbReference type="OrthoDB" id="1728974at2759"/>
<keyword evidence="6" id="KW-1185">Reference proteome</keyword>
<keyword evidence="4" id="KW-0067">ATP-binding</keyword>
<name>A0A401P223_SCYTO</name>
<dbReference type="GO" id="GO:0005524">
    <property type="term" value="F:ATP binding"/>
    <property type="evidence" value="ECO:0007669"/>
    <property type="project" value="UniProtKB-KW"/>
</dbReference>
<reference evidence="5 6" key="1">
    <citation type="journal article" date="2018" name="Nat. Ecol. Evol.">
        <title>Shark genomes provide insights into elasmobranch evolution and the origin of vertebrates.</title>
        <authorList>
            <person name="Hara Y"/>
            <person name="Yamaguchi K"/>
            <person name="Onimaru K"/>
            <person name="Kadota M"/>
            <person name="Koyanagi M"/>
            <person name="Keeley SD"/>
            <person name="Tatsumi K"/>
            <person name="Tanaka K"/>
            <person name="Motone F"/>
            <person name="Kageyama Y"/>
            <person name="Nozu R"/>
            <person name="Adachi N"/>
            <person name="Nishimura O"/>
            <person name="Nakagawa R"/>
            <person name="Tanegashima C"/>
            <person name="Kiyatake I"/>
            <person name="Matsumoto R"/>
            <person name="Murakumo K"/>
            <person name="Nishida K"/>
            <person name="Terakita A"/>
            <person name="Kuratani S"/>
            <person name="Sato K"/>
            <person name="Hyodo S Kuraku.S."/>
        </authorList>
    </citation>
    <scope>NUCLEOTIDE SEQUENCE [LARGE SCALE GENOMIC DNA]</scope>
</reference>
<dbReference type="SUPFAM" id="SSF53067">
    <property type="entry name" value="Actin-like ATPase domain"/>
    <property type="match status" value="2"/>
</dbReference>
<evidence type="ECO:0000256" key="3">
    <source>
        <dbReference type="ARBA" id="ARBA00022777"/>
    </source>
</evidence>
<protein>
    <recommendedName>
        <fullName evidence="4">Xylulose kinase</fullName>
        <ecNumber evidence="4">2.7.1.17</ecNumber>
    </recommendedName>
</protein>
<gene>
    <name evidence="5" type="ORF">scyTo_0015094</name>
</gene>
<keyword evidence="3 4" id="KW-0418">Kinase</keyword>
<comment type="similarity">
    <text evidence="1 4">Belongs to the FGGY kinase family.</text>
</comment>
<keyword evidence="2 4" id="KW-0808">Transferase</keyword>
<dbReference type="Gene3D" id="3.30.420.40">
    <property type="match status" value="2"/>
</dbReference>
<keyword evidence="4" id="KW-0547">Nucleotide-binding</keyword>
<dbReference type="STRING" id="75743.A0A401P223"/>
<evidence type="ECO:0000256" key="1">
    <source>
        <dbReference type="ARBA" id="ARBA00009156"/>
    </source>
</evidence>
<dbReference type="PANTHER" id="PTHR10196:SF57">
    <property type="entry name" value="XYLULOSE KINASE"/>
    <property type="match status" value="1"/>
</dbReference>
<dbReference type="GO" id="GO:0005829">
    <property type="term" value="C:cytosol"/>
    <property type="evidence" value="ECO:0007669"/>
    <property type="project" value="TreeGrafter"/>
</dbReference>